<dbReference type="GO" id="GO:0016891">
    <property type="term" value="F:RNA endonuclease activity producing 5'-phosphomonoesters, hydrolytic mechanism"/>
    <property type="evidence" value="ECO:0007669"/>
    <property type="project" value="TreeGrafter"/>
</dbReference>
<dbReference type="Gene3D" id="3.30.870.10">
    <property type="entry name" value="Endonuclease Chain A"/>
    <property type="match status" value="1"/>
</dbReference>
<protein>
    <recommendedName>
        <fullName evidence="3">phospholipase D</fullName>
        <ecNumber evidence="3">3.1.4.4</ecNumber>
    </recommendedName>
</protein>
<dbReference type="PANTHER" id="PTHR43856">
    <property type="entry name" value="CARDIOLIPIN HYDROLASE"/>
    <property type="match status" value="1"/>
</dbReference>
<dbReference type="GO" id="GO:0006793">
    <property type="term" value="P:phosphorus metabolic process"/>
    <property type="evidence" value="ECO:0007669"/>
    <property type="project" value="UniProtKB-ARBA"/>
</dbReference>
<dbReference type="KEGG" id="coy:HF329_33260"/>
<dbReference type="InterPro" id="IPR025202">
    <property type="entry name" value="PLD-like_dom"/>
</dbReference>
<dbReference type="EC" id="3.1.4.4" evidence="3"/>
<evidence type="ECO:0000256" key="5">
    <source>
        <dbReference type="ARBA" id="ARBA00022963"/>
    </source>
</evidence>
<feature type="region of interest" description="Disordered" evidence="7">
    <location>
        <begin position="323"/>
        <end position="356"/>
    </location>
</feature>
<evidence type="ECO:0000256" key="4">
    <source>
        <dbReference type="ARBA" id="ARBA00022801"/>
    </source>
</evidence>
<accession>A0AAE6ZME8</accession>
<name>A0AAE6ZME8_9BACT</name>
<dbReference type="GO" id="GO:0016042">
    <property type="term" value="P:lipid catabolic process"/>
    <property type="evidence" value="ECO:0007669"/>
    <property type="project" value="UniProtKB-KW"/>
</dbReference>
<dbReference type="PROSITE" id="PS50035">
    <property type="entry name" value="PLD"/>
    <property type="match status" value="1"/>
</dbReference>
<evidence type="ECO:0000256" key="6">
    <source>
        <dbReference type="ARBA" id="ARBA00023098"/>
    </source>
</evidence>
<gene>
    <name evidence="9" type="ORF">HF329_33260</name>
</gene>
<feature type="compositionally biased region" description="Basic residues" evidence="7">
    <location>
        <begin position="332"/>
        <end position="341"/>
    </location>
</feature>
<comment type="catalytic activity">
    <reaction evidence="1">
        <text>a 1,2-diacyl-sn-glycero-3-phosphocholine + H2O = a 1,2-diacyl-sn-glycero-3-phosphate + choline + H(+)</text>
        <dbReference type="Rhea" id="RHEA:14445"/>
        <dbReference type="ChEBI" id="CHEBI:15354"/>
        <dbReference type="ChEBI" id="CHEBI:15377"/>
        <dbReference type="ChEBI" id="CHEBI:15378"/>
        <dbReference type="ChEBI" id="CHEBI:57643"/>
        <dbReference type="ChEBI" id="CHEBI:58608"/>
        <dbReference type="EC" id="3.1.4.4"/>
    </reaction>
</comment>
<evidence type="ECO:0000259" key="8">
    <source>
        <dbReference type="PROSITE" id="PS50035"/>
    </source>
</evidence>
<dbReference type="PANTHER" id="PTHR43856:SF1">
    <property type="entry name" value="MITOCHONDRIAL CARDIOLIPIN HYDROLASE"/>
    <property type="match status" value="1"/>
</dbReference>
<evidence type="ECO:0000256" key="1">
    <source>
        <dbReference type="ARBA" id="ARBA00000798"/>
    </source>
</evidence>
<keyword evidence="6" id="KW-0443">Lipid metabolism</keyword>
<proteinExistence type="inferred from homology"/>
<dbReference type="GO" id="GO:0004630">
    <property type="term" value="F:phospholipase D activity"/>
    <property type="evidence" value="ECO:0007669"/>
    <property type="project" value="UniProtKB-EC"/>
</dbReference>
<reference evidence="10" key="1">
    <citation type="submission" date="2020-04" db="EMBL/GenBank/DDBJ databases">
        <authorList>
            <person name="Kittiwongwattana C."/>
        </authorList>
    </citation>
    <scope>NUCLEOTIDE SEQUENCE [LARGE SCALE GENOMIC DNA]</scope>
    <source>
        <strain evidence="10">1310</strain>
    </source>
</reference>
<evidence type="ECO:0000256" key="7">
    <source>
        <dbReference type="SAM" id="MobiDB-lite"/>
    </source>
</evidence>
<evidence type="ECO:0000256" key="2">
    <source>
        <dbReference type="ARBA" id="ARBA00008664"/>
    </source>
</evidence>
<dbReference type="RefSeq" id="WP_168811429.1">
    <property type="nucleotide sequence ID" value="NZ_CP051205.1"/>
</dbReference>
<dbReference type="SUPFAM" id="SSF56024">
    <property type="entry name" value="Phospholipase D/nuclease"/>
    <property type="match status" value="1"/>
</dbReference>
<dbReference type="EMBL" id="CP051205">
    <property type="protein sequence ID" value="QJB35919.1"/>
    <property type="molecule type" value="Genomic_DNA"/>
</dbReference>
<dbReference type="InterPro" id="IPR051406">
    <property type="entry name" value="PLD_domain"/>
</dbReference>
<comment type="similarity">
    <text evidence="2">Belongs to the phospholipase D family.</text>
</comment>
<keyword evidence="4" id="KW-0378">Hydrolase</keyword>
<feature type="compositionally biased region" description="Basic and acidic residues" evidence="7">
    <location>
        <begin position="346"/>
        <end position="356"/>
    </location>
</feature>
<dbReference type="InterPro" id="IPR001736">
    <property type="entry name" value="PLipase_D/transphosphatidylase"/>
</dbReference>
<dbReference type="Proteomes" id="UP000502421">
    <property type="component" value="Chromosome"/>
</dbReference>
<dbReference type="AlphaFoldDB" id="A0AAE6ZME8"/>
<keyword evidence="5" id="KW-0442">Lipid degradation</keyword>
<evidence type="ECO:0000256" key="3">
    <source>
        <dbReference type="ARBA" id="ARBA00012027"/>
    </source>
</evidence>
<evidence type="ECO:0000313" key="10">
    <source>
        <dbReference type="Proteomes" id="UP000502421"/>
    </source>
</evidence>
<evidence type="ECO:0000313" key="9">
    <source>
        <dbReference type="EMBL" id="QJB35919.1"/>
    </source>
</evidence>
<feature type="domain" description="PLD phosphodiesterase" evidence="8">
    <location>
        <begin position="86"/>
        <end position="113"/>
    </location>
</feature>
<organism evidence="9 10">
    <name type="scientific">Chitinophaga oryzae</name>
    <dbReference type="NCBI Taxonomy" id="2725414"/>
    <lineage>
        <taxon>Bacteria</taxon>
        <taxon>Pseudomonadati</taxon>
        <taxon>Bacteroidota</taxon>
        <taxon>Chitinophagia</taxon>
        <taxon>Chitinophagales</taxon>
        <taxon>Chitinophagaceae</taxon>
        <taxon>Chitinophaga</taxon>
    </lineage>
</organism>
<sequence length="356" mass="41345">MYITPYFTNIEAQVIEQICSAQQSIYIAVAWFTNTRIMNALIQQVETHPGIAIQIVVDNNEVNQKYFVNRSHAMTNAGIIIKDKADGQFLHHKFMVIDQQRVMFGSYNFTGKANTNAENLNLVNDALIAKHFIKEFKMLTDSTYIDENIQLLLRYPMFAQQLISANYPFSSIELKKYRSRIAVGHCFLADNGYYDALHYEPGFIFNPICSPIKEDSLLPNSKRVLEEWHTNLVMEFGRDYHYDHPEEIDGLGDYMARNLQTVTEFYTRKFEHLYPVNVLEKRILDNVNIIIETQLWTVNFAPFINPHSLNLLMNTLPDRSNDVNRKNDVKLIRRASRKRKSSTNNHDTDVKMSSDG</sequence>
<dbReference type="Pfam" id="PF13091">
    <property type="entry name" value="PLDc_2"/>
    <property type="match status" value="1"/>
</dbReference>